<dbReference type="Pfam" id="PF00067">
    <property type="entry name" value="p450"/>
    <property type="match status" value="1"/>
</dbReference>
<evidence type="ECO:0000256" key="3">
    <source>
        <dbReference type="ARBA" id="ARBA00022964"/>
    </source>
</evidence>
<dbReference type="CDD" id="cd20612">
    <property type="entry name" value="CYP_LDS-like_C"/>
    <property type="match status" value="1"/>
</dbReference>
<organism evidence="8">
    <name type="scientific">Dissoconium aciculare CBS 342.82</name>
    <dbReference type="NCBI Taxonomy" id="1314786"/>
    <lineage>
        <taxon>Eukaryota</taxon>
        <taxon>Fungi</taxon>
        <taxon>Dikarya</taxon>
        <taxon>Ascomycota</taxon>
        <taxon>Pezizomycotina</taxon>
        <taxon>Dothideomycetes</taxon>
        <taxon>Dothideomycetidae</taxon>
        <taxon>Mycosphaerellales</taxon>
        <taxon>Dissoconiaceae</taxon>
        <taxon>Dissoconium</taxon>
    </lineage>
</organism>
<reference evidence="8" key="1">
    <citation type="submission" date="2020-01" db="EMBL/GenBank/DDBJ databases">
        <authorList>
            <consortium name="DOE Joint Genome Institute"/>
            <person name="Haridas S."/>
            <person name="Albert R."/>
            <person name="Binder M."/>
            <person name="Bloem J."/>
            <person name="Labutti K."/>
            <person name="Salamov A."/>
            <person name="Andreopoulos B."/>
            <person name="Baker S.E."/>
            <person name="Barry K."/>
            <person name="Bills G."/>
            <person name="Bluhm B.H."/>
            <person name="Cannon C."/>
            <person name="Castanera R."/>
            <person name="Culley D.E."/>
            <person name="Daum C."/>
            <person name="Ezra D."/>
            <person name="Gonzalez J.B."/>
            <person name="Henrissat B."/>
            <person name="Kuo A."/>
            <person name="Liang C."/>
            <person name="Lipzen A."/>
            <person name="Lutzoni F."/>
            <person name="Magnuson J."/>
            <person name="Mondo S."/>
            <person name="Nolan M."/>
            <person name="Ohm R."/>
            <person name="Pangilinan J."/>
            <person name="Park H.-J."/>
            <person name="Ramirez L."/>
            <person name="Alfaro M."/>
            <person name="Sun H."/>
            <person name="Tritt A."/>
            <person name="Yoshinaga Y."/>
            <person name="Zwiers L.-H."/>
            <person name="Turgeon B.G."/>
            <person name="Goodwin S.B."/>
            <person name="Spatafora J.W."/>
            <person name="Crous P.W."/>
            <person name="Grigoriev I.V."/>
        </authorList>
    </citation>
    <scope>NUCLEOTIDE SEQUENCE</scope>
    <source>
        <strain evidence="8">CBS 342.82</strain>
    </source>
</reference>
<dbReference type="InterPro" id="IPR037120">
    <property type="entry name" value="Haem_peroxidase_sf_animal"/>
</dbReference>
<evidence type="ECO:0000256" key="1">
    <source>
        <dbReference type="ARBA" id="ARBA00011881"/>
    </source>
</evidence>
<feature type="binding site" description="axial binding residue" evidence="6">
    <location>
        <position position="375"/>
    </location>
    <ligand>
        <name>heme b</name>
        <dbReference type="ChEBI" id="CHEBI:60344"/>
    </ligand>
    <ligandPart>
        <name>Fe</name>
        <dbReference type="ChEBI" id="CHEBI:18248"/>
    </ligandPart>
</feature>
<dbReference type="InterPro" id="IPR010255">
    <property type="entry name" value="Haem_peroxidase_sf"/>
</dbReference>
<dbReference type="GO" id="GO:0016705">
    <property type="term" value="F:oxidoreductase activity, acting on paired donors, with incorporation or reduction of molecular oxygen"/>
    <property type="evidence" value="ECO:0007669"/>
    <property type="project" value="InterPro"/>
</dbReference>
<dbReference type="PANTHER" id="PTHR11903:SF13">
    <property type="entry name" value="LINOLEATE 10R-LIPOXYGENASE"/>
    <property type="match status" value="1"/>
</dbReference>
<dbReference type="GO" id="GO:0020037">
    <property type="term" value="F:heme binding"/>
    <property type="evidence" value="ECO:0007669"/>
    <property type="project" value="InterPro"/>
</dbReference>
<dbReference type="SUPFAM" id="SSF48264">
    <property type="entry name" value="Cytochrome P450"/>
    <property type="match status" value="1"/>
</dbReference>
<dbReference type="OrthoDB" id="823504at2759"/>
<dbReference type="PRINTS" id="PR00457">
    <property type="entry name" value="ANPEROXIDASE"/>
</dbReference>
<evidence type="ECO:0000256" key="5">
    <source>
        <dbReference type="ARBA" id="ARBA00023004"/>
    </source>
</evidence>
<evidence type="ECO:0000313" key="8">
    <source>
        <dbReference type="RefSeq" id="XP_033463111.1"/>
    </source>
</evidence>
<dbReference type="InterPro" id="IPR001128">
    <property type="entry name" value="Cyt_P450"/>
</dbReference>
<dbReference type="PANTHER" id="PTHR11903">
    <property type="entry name" value="PROSTAGLANDIN G/H SYNTHASE"/>
    <property type="match status" value="1"/>
</dbReference>
<evidence type="ECO:0000256" key="4">
    <source>
        <dbReference type="ARBA" id="ARBA00023002"/>
    </source>
</evidence>
<dbReference type="GO" id="GO:0004601">
    <property type="term" value="F:peroxidase activity"/>
    <property type="evidence" value="ECO:0007669"/>
    <property type="project" value="UniProtKB-KW"/>
</dbReference>
<dbReference type="InterPro" id="IPR019791">
    <property type="entry name" value="Haem_peroxidase_animal"/>
</dbReference>
<dbReference type="InterPro" id="IPR036396">
    <property type="entry name" value="Cyt_P450_sf"/>
</dbReference>
<dbReference type="Gene3D" id="1.10.640.10">
    <property type="entry name" value="Haem peroxidase domain superfamily, animal type"/>
    <property type="match status" value="1"/>
</dbReference>
<gene>
    <name evidence="8" type="ORF">K489DRAFT_376473</name>
</gene>
<protein>
    <submittedName>
        <fullName evidence="8">Heme peroxidase</fullName>
    </submittedName>
</protein>
<dbReference type="GO" id="GO:0006979">
    <property type="term" value="P:response to oxidative stress"/>
    <property type="evidence" value="ECO:0007669"/>
    <property type="project" value="InterPro"/>
</dbReference>
<sequence length="1128" mass="127417">MTSSVRKVKSLLKASAAPLETGTGDGSVLVEAKKPNLTRELSHAMRDIIGLEKKTLEGLIETFQDGLLGIPMDDKHYLMESMVAAACKTENSMQKQITELLVTTLWTDLEHPPQTLLGEDYKFRQPDGSKNSYLLPNMGKTGMPYARTIATQKIRQAVLPDPGVLFDSLMARRSPNGTKHPNRISSMLFYIASIIIHDIFRTDHEDFNKSNTSSYLDLAPLYGSTWTEQKNMRTMEDGKIHPDCFSESRLLAFPPGVGAILIMFNRYHNYVVEQLAAINEDGRFTDTGAKVDRGYNHEKAEMIDKRDDDLFQTARLITCGLYINIILIDYVRTILNLNRTNDNWQLNPRIPVKGGPPVGTGNQCSAEFNLVYRWHSAVSDRDDKWTQQLFKELPLPDRLKEPGVDVSAPENIRDFLRTLGHMEANNMRTDPWNRQWPALASEKLTRKTEGPYKGFYEDDELAKILTESIEDCANAMGPQQVPTIMKAIEVLGIQQARTWKCATLNEMRKRFNLKPHEKFSDVTSNKEVAEALKHLYDTPDQIEMYPGLVVEDAKVPKLPGSGLCPSFTTSRAVLSDAVALVRGDRFYTSSYTPALLTNWGYQEASSDLEIDNGCVLYKLFLRTLPQSFDPMSIYVHYPLTIPDETKTILQLLEKDHLYNFDKPKPIAHPKVVFSYDAAVKIMSDQDNFRVTWGTAIEYLMGSDAKDFMLAGDGPANAKSRQFMEKFLYQGGSSRGMPAGNEKWLKAVREFYEDTTTKLLKEKSYKLAGVSQVDIIRDVGNLAHVHFGAEMWSIPLKTDDFPGGILREDDLYKIMSAVFICVFFDLDPAKSFFLRTKAREVTQALGMLLKTQVTLLKTTGSFAESFIHAFNPQTATLKDYGAHMLLQMVKAEPNIAKLVWGNIMGTAGGMVANQGQLFGQAMDYFFTEGKEYLPEINRLAKLDTPEADDTLMHYLMEGARLRGETGAFRWVENDITVVDKTALFEVTHHFKKGDKVMVNFKAAGRDPKYFPNPDKLDLTRDIESYLTLGYGPHQCLGLPMTRVALTTMLKVIGRLENLRPAPVSIGKERTTSQVKKIVKEFEPGDSATLPESWHYHIYLTEDWDGFFPFPTALKINWDGDVPDVKRRAE</sequence>
<dbReference type="GeneID" id="54361723"/>
<dbReference type="GO" id="GO:0005506">
    <property type="term" value="F:iron ion binding"/>
    <property type="evidence" value="ECO:0007669"/>
    <property type="project" value="InterPro"/>
</dbReference>
<dbReference type="GO" id="GO:0004497">
    <property type="term" value="F:monooxygenase activity"/>
    <property type="evidence" value="ECO:0007669"/>
    <property type="project" value="InterPro"/>
</dbReference>
<reference evidence="8" key="3">
    <citation type="submission" date="2025-08" db="UniProtKB">
        <authorList>
            <consortium name="RefSeq"/>
        </authorList>
    </citation>
    <scope>IDENTIFICATION</scope>
    <source>
        <strain evidence="8">CBS 342.82</strain>
    </source>
</reference>
<keyword evidence="6" id="KW-0349">Heme</keyword>
<evidence type="ECO:0000256" key="6">
    <source>
        <dbReference type="PIRSR" id="PIRSR619791-2"/>
    </source>
</evidence>
<keyword evidence="3" id="KW-0223">Dioxygenase</keyword>
<keyword evidence="2 6" id="KW-0479">Metal-binding</keyword>
<dbReference type="GO" id="GO:0006631">
    <property type="term" value="P:fatty acid metabolic process"/>
    <property type="evidence" value="ECO:0007669"/>
    <property type="project" value="UniProtKB-ARBA"/>
</dbReference>
<dbReference type="PROSITE" id="PS50292">
    <property type="entry name" value="PEROXIDASE_3"/>
    <property type="match status" value="1"/>
</dbReference>
<dbReference type="GO" id="GO:0051213">
    <property type="term" value="F:dioxygenase activity"/>
    <property type="evidence" value="ECO:0007669"/>
    <property type="project" value="UniProtKB-KW"/>
</dbReference>
<dbReference type="CDD" id="cd09817">
    <property type="entry name" value="linoleate_diol_synthase_like"/>
    <property type="match status" value="1"/>
</dbReference>
<keyword evidence="4" id="KW-0560">Oxidoreductase</keyword>
<proteinExistence type="predicted"/>
<evidence type="ECO:0000256" key="2">
    <source>
        <dbReference type="ARBA" id="ARBA00022723"/>
    </source>
</evidence>
<accession>A0A6J3MDH9</accession>
<dbReference type="InterPro" id="IPR034812">
    <property type="entry name" value="Ppo-like_N"/>
</dbReference>
<dbReference type="Pfam" id="PF03098">
    <property type="entry name" value="An_peroxidase"/>
    <property type="match status" value="2"/>
</dbReference>
<comment type="subunit">
    <text evidence="1">Homotetramer.</text>
</comment>
<reference evidence="8" key="2">
    <citation type="submission" date="2020-04" db="EMBL/GenBank/DDBJ databases">
        <authorList>
            <consortium name="NCBI Genome Project"/>
        </authorList>
    </citation>
    <scope>NUCLEOTIDE SEQUENCE</scope>
    <source>
        <strain evidence="8">CBS 342.82</strain>
    </source>
</reference>
<dbReference type="InterPro" id="IPR050783">
    <property type="entry name" value="Oxylipin_biosynth_metab"/>
</dbReference>
<dbReference type="RefSeq" id="XP_033463111.1">
    <property type="nucleotide sequence ID" value="XM_033603923.1"/>
</dbReference>
<dbReference type="Proteomes" id="UP000504637">
    <property type="component" value="Unplaced"/>
</dbReference>
<dbReference type="Gene3D" id="1.10.630.10">
    <property type="entry name" value="Cytochrome P450"/>
    <property type="match status" value="1"/>
</dbReference>
<dbReference type="SUPFAM" id="SSF48113">
    <property type="entry name" value="Heme-dependent peroxidases"/>
    <property type="match status" value="1"/>
</dbReference>
<evidence type="ECO:0000313" key="7">
    <source>
        <dbReference type="Proteomes" id="UP000504637"/>
    </source>
</evidence>
<keyword evidence="7" id="KW-1185">Reference proteome</keyword>
<dbReference type="AlphaFoldDB" id="A0A6J3MDH9"/>
<keyword evidence="5 6" id="KW-0408">Iron</keyword>
<name>A0A6J3MDH9_9PEZI</name>
<keyword evidence="8" id="KW-0575">Peroxidase</keyword>